<evidence type="ECO:0000256" key="1">
    <source>
        <dbReference type="ARBA" id="ARBA00022723"/>
    </source>
</evidence>
<keyword evidence="3" id="KW-0175">Coiled coil</keyword>
<dbReference type="InterPro" id="IPR057670">
    <property type="entry name" value="SH3_retrovirus"/>
</dbReference>
<dbReference type="InterPro" id="IPR025724">
    <property type="entry name" value="GAG-pre-integrase_dom"/>
</dbReference>
<feature type="coiled-coil region" evidence="3">
    <location>
        <begin position="1218"/>
        <end position="1268"/>
    </location>
</feature>
<dbReference type="InterPro" id="IPR043502">
    <property type="entry name" value="DNA/RNA_pol_sf"/>
</dbReference>
<dbReference type="InterPro" id="IPR039537">
    <property type="entry name" value="Retrotran_Ty1/copia-like"/>
</dbReference>
<dbReference type="InterPro" id="IPR001584">
    <property type="entry name" value="Integrase_cat-core"/>
</dbReference>
<reference evidence="5" key="1">
    <citation type="journal article" date="2019" name="Sci. Rep.">
        <title>Draft genome of Tanacetum cinerariifolium, the natural source of mosquito coil.</title>
        <authorList>
            <person name="Yamashiro T."/>
            <person name="Shiraishi A."/>
            <person name="Satake H."/>
            <person name="Nakayama K."/>
        </authorList>
    </citation>
    <scope>NUCLEOTIDE SEQUENCE</scope>
</reference>
<dbReference type="GO" id="GO:0016787">
    <property type="term" value="F:hydrolase activity"/>
    <property type="evidence" value="ECO:0007669"/>
    <property type="project" value="UniProtKB-KW"/>
</dbReference>
<dbReference type="SUPFAM" id="SSF53098">
    <property type="entry name" value="Ribonuclease H-like"/>
    <property type="match status" value="1"/>
</dbReference>
<name>A0A699GJW2_TANCI</name>
<keyword evidence="2" id="KW-0378">Hydrolase</keyword>
<dbReference type="InterPro" id="IPR012337">
    <property type="entry name" value="RNaseH-like_sf"/>
</dbReference>
<dbReference type="EMBL" id="BKCJ010000033">
    <property type="protein sequence ID" value="GEU28968.1"/>
    <property type="molecule type" value="Genomic_DNA"/>
</dbReference>
<evidence type="ECO:0000259" key="4">
    <source>
        <dbReference type="PROSITE" id="PS50994"/>
    </source>
</evidence>
<proteinExistence type="predicted"/>
<keyword evidence="1" id="KW-0479">Metal-binding</keyword>
<sequence length="1371" mass="156003">MCDRKNNVLFTDTECLVSSPNFKLPDESQILLRVPRKNNMYSVDMKNIVSNESLTCVVAKATLDESMLWHKRLGHINFKNIDKLVKDNLVSGLPSKRFENNQTCVACLMGKQHKASCKSKIQNSISQPLFRLHMDLFGPTFVSNLRHKKYGFVVTNDYSRYTWVFFLETKDETTCIFKKFITEIENLVDKKVKVIRCDNGTEFKNSVLNDFSAMKCIIREFSVTRTPQQTGVAERRNRTLIEAARTMLADFKLPTTFWAEAVNTACYVQNRVLVVKPHNKTPYKLFRGRTPTLSFIRPFGSHVTILNTLDYLSKFDGKADEGFFIGYSLNSKAFRVYNTKTRKVEENLHVRFLKYKPIIAGDRPKWLFHIDVLTKSMNYVPVVADELDNVVEKEDGGWICFLGDTNSLGTKKYQGLNSNDGGYIVDGVKIIGGVIGSGGGIGGISSFLEFSKKSEEMFPGVAGKLLQPLFGDAGKKHDEVSDKESGASNELNCAFENLNTEYPDDSKMPGLETIDTNDDYEEETDFTNLESSIHVSPTPTTRILKNYPLKQMDVKSAFLYERIEKEVYVCQALGFKDPDHLDKVYKAVKALYGLDQAPRAWYETLAKYLLSNRFHRGKIDQTLFIKKQKEDILLVQVYVDDIIFGSTKKELCVKFERLMKDKFQMSSMGDLTFFLRLQVKQKEDRIFISQDKYVAEVLRIFDFSNVKSTSTPIDTKMTLVKDANGDDLDVHLYRSMIGSLMYLTASRPNIMYAVCICARFQVTPKASLLHAVKRFFRYLKGHLKLGLWFPRDFPFELVAYTDSDYVRASLDRKSTTGGCQFLGSILILWQRKKQTVVATSTTEVEYVAVASCCGQVKQSSMVGFGEMIQYNLTSGLILIITHSLMANLEFCNKHNMVAYLKKPTGSEGFQEIIDFLNGSHIGYALTKNLTIYVSLIKKFWKTATVRTVDNREQEITATVDDKEFTMTEAFIRRHVQLVDTDGISVLPNTKFFDQLSLMGELVQVVVPGVHTPGSDEERSKQHELIVLALEESKTAQYLVITSLKLRVKNLEKKKKKARTPQPLKRRLFKVRVESFAEENLDEGDPSKQGRSMIEEIDQDAGVTLVQIDAMDQESFDDETNFDAGTPTQMQLKNVQTYNRKRRRAVSTGSGEISTASRLFSTAEVSVSTFGMVQRVNISIPSPVVVKDEGEGKMQEYEDEQTKRTKLQQEQDRLGFKVAMRLQEELDEEERQRMARRLQAEERNKYSEVDQAKMLAQNVKAKRNKLMTQAQQRAYMSTYIKNMGSYIVNKSKKLSFDEIKKVFETTMKIVNTFIPMETEVRGRASELAAGSSQATITDSAGVGMFKRVAEAELDYDSSKRQKTNEASGSEQP</sequence>
<gene>
    <name evidence="5" type="ORF">Tci_000946</name>
</gene>
<dbReference type="GO" id="GO:0003676">
    <property type="term" value="F:nucleic acid binding"/>
    <property type="evidence" value="ECO:0007669"/>
    <property type="project" value="InterPro"/>
</dbReference>
<dbReference type="SUPFAM" id="SSF56672">
    <property type="entry name" value="DNA/RNA polymerases"/>
    <property type="match status" value="1"/>
</dbReference>
<dbReference type="CDD" id="cd22265">
    <property type="entry name" value="UDM1_RNF168"/>
    <property type="match status" value="1"/>
</dbReference>
<dbReference type="Pfam" id="PF13976">
    <property type="entry name" value="gag_pre-integrs"/>
    <property type="match status" value="1"/>
</dbReference>
<dbReference type="GO" id="GO:0046872">
    <property type="term" value="F:metal ion binding"/>
    <property type="evidence" value="ECO:0007669"/>
    <property type="project" value="UniProtKB-KW"/>
</dbReference>
<dbReference type="PANTHER" id="PTHR42648:SF32">
    <property type="entry name" value="RIBONUCLEASE H-LIKE DOMAIN, GAG-PRE-INTEGRASE DOMAIN PROTEIN-RELATED"/>
    <property type="match status" value="1"/>
</dbReference>
<evidence type="ECO:0000313" key="5">
    <source>
        <dbReference type="EMBL" id="GEU28968.1"/>
    </source>
</evidence>
<protein>
    <submittedName>
        <fullName evidence="5">Ribonuclease H-like domain-containing protein</fullName>
    </submittedName>
</protein>
<dbReference type="GO" id="GO:0015074">
    <property type="term" value="P:DNA integration"/>
    <property type="evidence" value="ECO:0007669"/>
    <property type="project" value="InterPro"/>
</dbReference>
<dbReference type="PANTHER" id="PTHR42648">
    <property type="entry name" value="TRANSPOSASE, PUTATIVE-RELATED"/>
    <property type="match status" value="1"/>
</dbReference>
<dbReference type="PROSITE" id="PS50994">
    <property type="entry name" value="INTEGRASE"/>
    <property type="match status" value="1"/>
</dbReference>
<organism evidence="5">
    <name type="scientific">Tanacetum cinerariifolium</name>
    <name type="common">Dalmatian daisy</name>
    <name type="synonym">Chrysanthemum cinerariifolium</name>
    <dbReference type="NCBI Taxonomy" id="118510"/>
    <lineage>
        <taxon>Eukaryota</taxon>
        <taxon>Viridiplantae</taxon>
        <taxon>Streptophyta</taxon>
        <taxon>Embryophyta</taxon>
        <taxon>Tracheophyta</taxon>
        <taxon>Spermatophyta</taxon>
        <taxon>Magnoliopsida</taxon>
        <taxon>eudicotyledons</taxon>
        <taxon>Gunneridae</taxon>
        <taxon>Pentapetalae</taxon>
        <taxon>asterids</taxon>
        <taxon>campanulids</taxon>
        <taxon>Asterales</taxon>
        <taxon>Asteraceae</taxon>
        <taxon>Asteroideae</taxon>
        <taxon>Anthemideae</taxon>
        <taxon>Anthemidinae</taxon>
        <taxon>Tanacetum</taxon>
    </lineage>
</organism>
<feature type="domain" description="Integrase catalytic" evidence="4">
    <location>
        <begin position="124"/>
        <end position="290"/>
    </location>
</feature>
<evidence type="ECO:0000256" key="2">
    <source>
        <dbReference type="ARBA" id="ARBA00022801"/>
    </source>
</evidence>
<dbReference type="Pfam" id="PF25597">
    <property type="entry name" value="SH3_retrovirus"/>
    <property type="match status" value="1"/>
</dbReference>
<dbReference type="Pfam" id="PF07727">
    <property type="entry name" value="RVT_2"/>
    <property type="match status" value="1"/>
</dbReference>
<accession>A0A699GJW2</accession>
<comment type="caution">
    <text evidence="5">The sequence shown here is derived from an EMBL/GenBank/DDBJ whole genome shotgun (WGS) entry which is preliminary data.</text>
</comment>
<dbReference type="Gene3D" id="3.30.420.10">
    <property type="entry name" value="Ribonuclease H-like superfamily/Ribonuclease H"/>
    <property type="match status" value="1"/>
</dbReference>
<evidence type="ECO:0000256" key="3">
    <source>
        <dbReference type="SAM" id="Coils"/>
    </source>
</evidence>
<dbReference type="InterPro" id="IPR036397">
    <property type="entry name" value="RNaseH_sf"/>
</dbReference>
<dbReference type="CDD" id="cd09272">
    <property type="entry name" value="RNase_HI_RT_Ty1"/>
    <property type="match status" value="1"/>
</dbReference>
<dbReference type="InterPro" id="IPR013103">
    <property type="entry name" value="RVT_2"/>
</dbReference>